<evidence type="ECO:0000256" key="1">
    <source>
        <dbReference type="SAM" id="Phobius"/>
    </source>
</evidence>
<organism evidence="2 3">
    <name type="scientific">Marinisporobacter balticus</name>
    <dbReference type="NCBI Taxonomy" id="2018667"/>
    <lineage>
        <taxon>Bacteria</taxon>
        <taxon>Bacillati</taxon>
        <taxon>Bacillota</taxon>
        <taxon>Clostridia</taxon>
        <taxon>Peptostreptococcales</taxon>
        <taxon>Thermotaleaceae</taxon>
        <taxon>Marinisporobacter</taxon>
    </lineage>
</organism>
<evidence type="ECO:0000313" key="2">
    <source>
        <dbReference type="EMBL" id="TCO77410.1"/>
    </source>
</evidence>
<feature type="transmembrane region" description="Helical" evidence="1">
    <location>
        <begin position="29"/>
        <end position="46"/>
    </location>
</feature>
<keyword evidence="1" id="KW-0812">Transmembrane</keyword>
<comment type="caution">
    <text evidence="2">The sequence shown here is derived from an EMBL/GenBank/DDBJ whole genome shotgun (WGS) entry which is preliminary data.</text>
</comment>
<gene>
    <name evidence="2" type="ORF">EV214_10652</name>
</gene>
<keyword evidence="1" id="KW-1133">Transmembrane helix</keyword>
<dbReference type="RefSeq" id="WP_132243910.1">
    <property type="nucleotide sequence ID" value="NZ_SLWV01000006.1"/>
</dbReference>
<protein>
    <recommendedName>
        <fullName evidence="4">DUF5673 domain-containing protein</fullName>
    </recommendedName>
</protein>
<keyword evidence="1" id="KW-0472">Membrane</keyword>
<dbReference type="AlphaFoldDB" id="A0A4V2SBY7"/>
<evidence type="ECO:0008006" key="4">
    <source>
        <dbReference type="Google" id="ProtNLM"/>
    </source>
</evidence>
<feature type="transmembrane region" description="Helical" evidence="1">
    <location>
        <begin position="7"/>
        <end position="23"/>
    </location>
</feature>
<reference evidence="2 3" key="1">
    <citation type="submission" date="2019-03" db="EMBL/GenBank/DDBJ databases">
        <title>Genomic Encyclopedia of Type Strains, Phase IV (KMG-IV): sequencing the most valuable type-strain genomes for metagenomic binning, comparative biology and taxonomic classification.</title>
        <authorList>
            <person name="Goeker M."/>
        </authorList>
    </citation>
    <scope>NUCLEOTIDE SEQUENCE [LARGE SCALE GENOMIC DNA]</scope>
    <source>
        <strain evidence="2 3">DSM 102940</strain>
    </source>
</reference>
<feature type="transmembrane region" description="Helical" evidence="1">
    <location>
        <begin position="66"/>
        <end position="85"/>
    </location>
</feature>
<dbReference type="OrthoDB" id="1954748at2"/>
<evidence type="ECO:0000313" key="3">
    <source>
        <dbReference type="Proteomes" id="UP000294919"/>
    </source>
</evidence>
<dbReference type="EMBL" id="SLWV01000006">
    <property type="protein sequence ID" value="TCO77410.1"/>
    <property type="molecule type" value="Genomic_DNA"/>
</dbReference>
<name>A0A4V2SBY7_9FIRM</name>
<keyword evidence="3" id="KW-1185">Reference proteome</keyword>
<accession>A0A4V2SBY7</accession>
<feature type="transmembrane region" description="Helical" evidence="1">
    <location>
        <begin position="97"/>
        <end position="114"/>
    </location>
</feature>
<proteinExistence type="predicted"/>
<dbReference type="Proteomes" id="UP000294919">
    <property type="component" value="Unassembled WGS sequence"/>
</dbReference>
<sequence length="189" mass="22718">MKKFEDILGMVTCILFFVVYIFYRHNITAVCIVAVLLWINVIIITLRKKTLPKHDYYIHKPVIAKYIRWVLASIAVMLLMEYIFLIATKGYKYHKEFDGFIIIFTPMILLNLLNDDRRIYFYDKGLVWYGKVLEFSNIDSFQWKEDVDYELNIYHENTEYNIKVSKTKFEYIDKILKANIKLVKKVMLV</sequence>